<proteinExistence type="predicted"/>
<dbReference type="EMBL" id="JAWDIQ010000003">
    <property type="protein sequence ID" value="MDY0410493.1"/>
    <property type="molecule type" value="Genomic_DNA"/>
</dbReference>
<keyword evidence="2" id="KW-1185">Reference proteome</keyword>
<organism evidence="1 2">
    <name type="scientific">Paracerasibacillus soli</name>
    <dbReference type="NCBI Taxonomy" id="480284"/>
    <lineage>
        <taxon>Bacteria</taxon>
        <taxon>Bacillati</taxon>
        <taxon>Bacillota</taxon>
        <taxon>Bacilli</taxon>
        <taxon>Bacillales</taxon>
        <taxon>Bacillaceae</taxon>
        <taxon>Paracerasibacillus</taxon>
    </lineage>
</organism>
<gene>
    <name evidence="1" type="ORF">RWD45_20585</name>
</gene>
<dbReference type="Gene3D" id="3.30.1330.60">
    <property type="entry name" value="OmpA-like domain"/>
    <property type="match status" value="1"/>
</dbReference>
<evidence type="ECO:0008006" key="3">
    <source>
        <dbReference type="Google" id="ProtNLM"/>
    </source>
</evidence>
<evidence type="ECO:0000313" key="1">
    <source>
        <dbReference type="EMBL" id="MDY0410493.1"/>
    </source>
</evidence>
<dbReference type="RefSeq" id="WP_320381378.1">
    <property type="nucleotide sequence ID" value="NZ_JAWDIQ010000003.1"/>
</dbReference>
<sequence>MKISYDNIVDNCDDRKAGKYVATNESEDGRQRNRRVEIILQYEAPDNE</sequence>
<dbReference type="Proteomes" id="UP001275315">
    <property type="component" value="Unassembled WGS sequence"/>
</dbReference>
<comment type="caution">
    <text evidence="1">The sequence shown here is derived from an EMBL/GenBank/DDBJ whole genome shotgun (WGS) entry which is preliminary data.</text>
</comment>
<name>A0ABU5CVU2_9BACI</name>
<accession>A0ABU5CVU2</accession>
<dbReference type="InterPro" id="IPR036737">
    <property type="entry name" value="OmpA-like_sf"/>
</dbReference>
<evidence type="ECO:0000313" key="2">
    <source>
        <dbReference type="Proteomes" id="UP001275315"/>
    </source>
</evidence>
<protein>
    <recommendedName>
        <fullName evidence="3">OmpA-like domain-containing protein</fullName>
    </recommendedName>
</protein>
<reference evidence="1 2" key="1">
    <citation type="submission" date="2023-10" db="EMBL/GenBank/DDBJ databases">
        <title>Virgibacillus soli CC-YMP-6 genome.</title>
        <authorList>
            <person name="Miliotis G."/>
            <person name="Sengupta P."/>
            <person name="Hameed A."/>
            <person name="Chuvochina M."/>
            <person name="Mcdonagh F."/>
            <person name="Simpson A.C."/>
            <person name="Singh N.K."/>
            <person name="Rekha P.D."/>
            <person name="Raman K."/>
            <person name="Hugenholtz P."/>
            <person name="Venkateswaran K."/>
        </authorList>
    </citation>
    <scope>NUCLEOTIDE SEQUENCE [LARGE SCALE GENOMIC DNA]</scope>
    <source>
        <strain evidence="1 2">CC-YMP-6</strain>
    </source>
</reference>